<evidence type="ECO:0000313" key="1">
    <source>
        <dbReference type="EMBL" id="KIO14532.1"/>
    </source>
</evidence>
<reference evidence="2" key="2">
    <citation type="submission" date="2015-01" db="EMBL/GenBank/DDBJ databases">
        <title>Evolutionary Origins and Diversification of the Mycorrhizal Mutualists.</title>
        <authorList>
            <consortium name="DOE Joint Genome Institute"/>
            <consortium name="Mycorrhizal Genomics Consortium"/>
            <person name="Kohler A."/>
            <person name="Kuo A."/>
            <person name="Nagy L.G."/>
            <person name="Floudas D."/>
            <person name="Copeland A."/>
            <person name="Barry K.W."/>
            <person name="Cichocki N."/>
            <person name="Veneault-Fourrey C."/>
            <person name="LaButti K."/>
            <person name="Lindquist E.A."/>
            <person name="Lipzen A."/>
            <person name="Lundell T."/>
            <person name="Morin E."/>
            <person name="Murat C."/>
            <person name="Riley R."/>
            <person name="Ohm R."/>
            <person name="Sun H."/>
            <person name="Tunlid A."/>
            <person name="Henrissat B."/>
            <person name="Grigoriev I.V."/>
            <person name="Hibbett D.S."/>
            <person name="Martin F."/>
        </authorList>
    </citation>
    <scope>NUCLEOTIDE SEQUENCE [LARGE SCALE GENOMIC DNA]</scope>
    <source>
        <strain evidence="2">Marx 270</strain>
    </source>
</reference>
<evidence type="ECO:0000313" key="2">
    <source>
        <dbReference type="Proteomes" id="UP000054217"/>
    </source>
</evidence>
<dbReference type="HOGENOM" id="CLU_2387046_0_0_1"/>
<sequence length="94" mass="10437">MVLPTYWLAKVQQGTLIFSVADVGQDRRIRTSRTPHDDVGSTALSFGSSGEFRHILRSIAGYCGGHTCVTRRNNSTSEIWSTHVETRAQGKTRN</sequence>
<proteinExistence type="predicted"/>
<name>A0A0C3KYC4_PISTI</name>
<dbReference type="AlphaFoldDB" id="A0A0C3KYC4"/>
<accession>A0A0C3KYC4</accession>
<keyword evidence="2" id="KW-1185">Reference proteome</keyword>
<protein>
    <submittedName>
        <fullName evidence="1">Uncharacterized protein</fullName>
    </submittedName>
</protein>
<dbReference type="EMBL" id="KN831944">
    <property type="protein sequence ID" value="KIO14532.1"/>
    <property type="molecule type" value="Genomic_DNA"/>
</dbReference>
<gene>
    <name evidence="1" type="ORF">M404DRAFT_991288</name>
</gene>
<dbReference type="Proteomes" id="UP000054217">
    <property type="component" value="Unassembled WGS sequence"/>
</dbReference>
<organism evidence="1 2">
    <name type="scientific">Pisolithus tinctorius Marx 270</name>
    <dbReference type="NCBI Taxonomy" id="870435"/>
    <lineage>
        <taxon>Eukaryota</taxon>
        <taxon>Fungi</taxon>
        <taxon>Dikarya</taxon>
        <taxon>Basidiomycota</taxon>
        <taxon>Agaricomycotina</taxon>
        <taxon>Agaricomycetes</taxon>
        <taxon>Agaricomycetidae</taxon>
        <taxon>Boletales</taxon>
        <taxon>Sclerodermatineae</taxon>
        <taxon>Pisolithaceae</taxon>
        <taxon>Pisolithus</taxon>
    </lineage>
</organism>
<reference evidence="1 2" key="1">
    <citation type="submission" date="2014-04" db="EMBL/GenBank/DDBJ databases">
        <authorList>
            <consortium name="DOE Joint Genome Institute"/>
            <person name="Kuo A."/>
            <person name="Kohler A."/>
            <person name="Costa M.D."/>
            <person name="Nagy L.G."/>
            <person name="Floudas D."/>
            <person name="Copeland A."/>
            <person name="Barry K.W."/>
            <person name="Cichocki N."/>
            <person name="Veneault-Fourrey C."/>
            <person name="LaButti K."/>
            <person name="Lindquist E.A."/>
            <person name="Lipzen A."/>
            <person name="Lundell T."/>
            <person name="Morin E."/>
            <person name="Murat C."/>
            <person name="Sun H."/>
            <person name="Tunlid A."/>
            <person name="Henrissat B."/>
            <person name="Grigoriev I.V."/>
            <person name="Hibbett D.S."/>
            <person name="Martin F."/>
            <person name="Nordberg H.P."/>
            <person name="Cantor M.N."/>
            <person name="Hua S.X."/>
        </authorList>
    </citation>
    <scope>NUCLEOTIDE SEQUENCE [LARGE SCALE GENOMIC DNA]</scope>
    <source>
        <strain evidence="1 2">Marx 270</strain>
    </source>
</reference>
<dbReference type="InParanoid" id="A0A0C3KYC4"/>